<protein>
    <submittedName>
        <fullName evidence="1">Uncharacterized protein</fullName>
    </submittedName>
</protein>
<comment type="caution">
    <text evidence="1">The sequence shown here is derived from an EMBL/GenBank/DDBJ whole genome shotgun (WGS) entry which is preliminary data.</text>
</comment>
<dbReference type="EMBL" id="LAZR01000798">
    <property type="protein sequence ID" value="KKN57546.1"/>
    <property type="molecule type" value="Genomic_DNA"/>
</dbReference>
<dbReference type="AlphaFoldDB" id="A0A0F9U8F8"/>
<evidence type="ECO:0000313" key="1">
    <source>
        <dbReference type="EMBL" id="KKN57546.1"/>
    </source>
</evidence>
<sequence length="107" mass="12619">MSKCVDKVIEVMEDWFQAIENGTAHLRMPGPKRLSEEEVERTIKYLDDEFQKEIDSHAGHWRLRGIDTSPCFNRLEGTSREAFVQDIKRTKKRYNPRYVYGVAVIEE</sequence>
<accession>A0A0F9U8F8</accession>
<organism evidence="1">
    <name type="scientific">marine sediment metagenome</name>
    <dbReference type="NCBI Taxonomy" id="412755"/>
    <lineage>
        <taxon>unclassified sequences</taxon>
        <taxon>metagenomes</taxon>
        <taxon>ecological metagenomes</taxon>
    </lineage>
</organism>
<gene>
    <name evidence="1" type="ORF">LCGC14_0560920</name>
</gene>
<reference evidence="1" key="1">
    <citation type="journal article" date="2015" name="Nature">
        <title>Complex archaea that bridge the gap between prokaryotes and eukaryotes.</title>
        <authorList>
            <person name="Spang A."/>
            <person name="Saw J.H."/>
            <person name="Jorgensen S.L."/>
            <person name="Zaremba-Niedzwiedzka K."/>
            <person name="Martijn J."/>
            <person name="Lind A.E."/>
            <person name="van Eijk R."/>
            <person name="Schleper C."/>
            <person name="Guy L."/>
            <person name="Ettema T.J."/>
        </authorList>
    </citation>
    <scope>NUCLEOTIDE SEQUENCE</scope>
</reference>
<name>A0A0F9U8F8_9ZZZZ</name>
<proteinExistence type="predicted"/>